<dbReference type="Proteomes" id="UP000887013">
    <property type="component" value="Unassembled WGS sequence"/>
</dbReference>
<feature type="domain" description="Mab-21-like nucleotidyltransferase" evidence="13">
    <location>
        <begin position="104"/>
        <end position="287"/>
    </location>
</feature>
<keyword evidence="7" id="KW-0547">Nucleotide-binding</keyword>
<dbReference type="PANTHER" id="PTHR10656">
    <property type="entry name" value="CELL FATE DETERMINING PROTEIN MAB21-RELATED"/>
    <property type="match status" value="1"/>
</dbReference>
<organism evidence="15 16">
    <name type="scientific">Nephila pilipes</name>
    <name type="common">Giant wood spider</name>
    <name type="synonym">Nephila maculata</name>
    <dbReference type="NCBI Taxonomy" id="299642"/>
    <lineage>
        <taxon>Eukaryota</taxon>
        <taxon>Metazoa</taxon>
        <taxon>Ecdysozoa</taxon>
        <taxon>Arthropoda</taxon>
        <taxon>Chelicerata</taxon>
        <taxon>Arachnida</taxon>
        <taxon>Araneae</taxon>
        <taxon>Araneomorphae</taxon>
        <taxon>Entelegynae</taxon>
        <taxon>Araneoidea</taxon>
        <taxon>Nephilidae</taxon>
        <taxon>Nephila</taxon>
    </lineage>
</organism>
<dbReference type="OrthoDB" id="6054650at2759"/>
<keyword evidence="10" id="KW-0342">GTP-binding</keyword>
<dbReference type="AlphaFoldDB" id="A0A8X6NR73"/>
<dbReference type="GO" id="GO:0005525">
    <property type="term" value="F:GTP binding"/>
    <property type="evidence" value="ECO:0007669"/>
    <property type="project" value="UniProtKB-KW"/>
</dbReference>
<evidence type="ECO:0000256" key="12">
    <source>
        <dbReference type="SAM" id="Phobius"/>
    </source>
</evidence>
<dbReference type="InterPro" id="IPR024810">
    <property type="entry name" value="MAB21L/cGLR"/>
</dbReference>
<dbReference type="GO" id="GO:0005524">
    <property type="term" value="F:ATP binding"/>
    <property type="evidence" value="ECO:0007669"/>
    <property type="project" value="UniProtKB-KW"/>
</dbReference>
<evidence type="ECO:0000256" key="11">
    <source>
        <dbReference type="ARBA" id="ARBA00023211"/>
    </source>
</evidence>
<evidence type="ECO:0000256" key="9">
    <source>
        <dbReference type="ARBA" id="ARBA00022842"/>
    </source>
</evidence>
<feature type="transmembrane region" description="Helical" evidence="12">
    <location>
        <begin position="14"/>
        <end position="34"/>
    </location>
</feature>
<evidence type="ECO:0000313" key="16">
    <source>
        <dbReference type="Proteomes" id="UP000887013"/>
    </source>
</evidence>
<dbReference type="SMART" id="SM01265">
    <property type="entry name" value="Mab-21"/>
    <property type="match status" value="1"/>
</dbReference>
<evidence type="ECO:0000256" key="2">
    <source>
        <dbReference type="ARBA" id="ARBA00001946"/>
    </source>
</evidence>
<dbReference type="InterPro" id="IPR046903">
    <property type="entry name" value="Mab-21-like_nuc_Trfase"/>
</dbReference>
<evidence type="ECO:0000256" key="3">
    <source>
        <dbReference type="ARBA" id="ARBA00008307"/>
    </source>
</evidence>
<keyword evidence="5" id="KW-0548">Nucleotidyltransferase</keyword>
<keyword evidence="12" id="KW-0472">Membrane</keyword>
<name>A0A8X6NR73_NEPPI</name>
<keyword evidence="12" id="KW-0812">Transmembrane</keyword>
<evidence type="ECO:0000256" key="8">
    <source>
        <dbReference type="ARBA" id="ARBA00022840"/>
    </source>
</evidence>
<evidence type="ECO:0000256" key="6">
    <source>
        <dbReference type="ARBA" id="ARBA00022723"/>
    </source>
</evidence>
<dbReference type="GO" id="GO:0046872">
    <property type="term" value="F:metal ion binding"/>
    <property type="evidence" value="ECO:0007669"/>
    <property type="project" value="UniProtKB-KW"/>
</dbReference>
<evidence type="ECO:0000313" key="15">
    <source>
        <dbReference type="EMBL" id="GFT29448.1"/>
    </source>
</evidence>
<evidence type="ECO:0000256" key="4">
    <source>
        <dbReference type="ARBA" id="ARBA00022679"/>
    </source>
</evidence>
<evidence type="ECO:0000259" key="14">
    <source>
        <dbReference type="Pfam" id="PF20266"/>
    </source>
</evidence>
<keyword evidence="6" id="KW-0479">Metal-binding</keyword>
<accession>A0A8X6NR73</accession>
<keyword evidence="4" id="KW-0808">Transferase</keyword>
<dbReference type="EMBL" id="BMAW01012591">
    <property type="protein sequence ID" value="GFT29448.1"/>
    <property type="molecule type" value="Genomic_DNA"/>
</dbReference>
<evidence type="ECO:0000256" key="7">
    <source>
        <dbReference type="ARBA" id="ARBA00022741"/>
    </source>
</evidence>
<gene>
    <name evidence="15" type="primary">NCL1_26953</name>
    <name evidence="15" type="ORF">NPIL_596931</name>
</gene>
<comment type="caution">
    <text evidence="15">The sequence shown here is derived from an EMBL/GenBank/DDBJ whole genome shotgun (WGS) entry which is preliminary data.</text>
</comment>
<dbReference type="Gene3D" id="3.30.460.90">
    <property type="match status" value="1"/>
</dbReference>
<dbReference type="InterPro" id="IPR046906">
    <property type="entry name" value="Mab-21_HhH/H2TH-like"/>
</dbReference>
<reference evidence="15" key="1">
    <citation type="submission" date="2020-08" db="EMBL/GenBank/DDBJ databases">
        <title>Multicomponent nature underlies the extraordinary mechanical properties of spider dragline silk.</title>
        <authorList>
            <person name="Kono N."/>
            <person name="Nakamura H."/>
            <person name="Mori M."/>
            <person name="Yoshida Y."/>
            <person name="Ohtoshi R."/>
            <person name="Malay A.D."/>
            <person name="Moran D.A.P."/>
            <person name="Tomita M."/>
            <person name="Numata K."/>
            <person name="Arakawa K."/>
        </authorList>
    </citation>
    <scope>NUCLEOTIDE SEQUENCE</scope>
</reference>
<evidence type="ECO:0000259" key="13">
    <source>
        <dbReference type="Pfam" id="PF03281"/>
    </source>
</evidence>
<evidence type="ECO:0000256" key="10">
    <source>
        <dbReference type="ARBA" id="ARBA00023134"/>
    </source>
</evidence>
<comment type="cofactor">
    <cofactor evidence="1">
        <name>Mn(2+)</name>
        <dbReference type="ChEBI" id="CHEBI:29035"/>
    </cofactor>
</comment>
<protein>
    <submittedName>
        <fullName evidence="15">Cyclic GMP-AMP synthase</fullName>
    </submittedName>
</protein>
<keyword evidence="11" id="KW-0464">Manganese</keyword>
<comment type="similarity">
    <text evidence="3">Belongs to the mab-21 family.</text>
</comment>
<dbReference type="Pfam" id="PF03281">
    <property type="entry name" value="Mab-21"/>
    <property type="match status" value="1"/>
</dbReference>
<feature type="domain" description="Mab-21-like HhH/H2TH-like" evidence="14">
    <location>
        <begin position="291"/>
        <end position="382"/>
    </location>
</feature>
<dbReference type="Pfam" id="PF20266">
    <property type="entry name" value="Mab-21_C"/>
    <property type="match status" value="1"/>
</dbReference>
<evidence type="ECO:0000256" key="5">
    <source>
        <dbReference type="ARBA" id="ARBA00022695"/>
    </source>
</evidence>
<dbReference type="PANTHER" id="PTHR10656:SF42">
    <property type="entry name" value="CYCLIC GMP-AMP SYNTHASE-LIKE PROTEIN-RELATED"/>
    <property type="match status" value="1"/>
</dbReference>
<comment type="cofactor">
    <cofactor evidence="2">
        <name>Mg(2+)</name>
        <dbReference type="ChEBI" id="CHEBI:18420"/>
    </cofactor>
</comment>
<evidence type="ECO:0000256" key="1">
    <source>
        <dbReference type="ARBA" id="ARBA00001936"/>
    </source>
</evidence>
<proteinExistence type="inferred from homology"/>
<keyword evidence="9" id="KW-0460">Magnesium</keyword>
<sequence>MNGNRYNSYILEEFILLVLIPIYDFVCLCKYVPVRVFKRKKEEKFQRLRFILKKIYDAEVTLEQDHHFKRKVLSFFLEKFKEFCMSENEVFKDFFQGYYYTGSYFEGLRVSKATEFDVNAVFSIPTNLDYWINELEAPLSYATIKLKHDAFDDKTRFFFDEESFLVGKKLRSWFRSLVESFISYTELAYPGLLQIKITHSGPACTLKVLYNMVWISIDLVPVFSLDATLLQKYTLKNIVNVSKESLLNCVLVPKPLKMELSDMLTSNSVERAWRIHFPETEKEILKGKNTLKPIIKLMKDLRDKEMWPIPSYFIKVVAFWLIKENPQQYFWSDSRLGLSFLKFLEAMEKYLEAKHLGHIMYPKFNLFHSLNPRTLKNMQIRIHRIIVKLKKHPILAYQLFKVPILDHCLL</sequence>
<dbReference type="GO" id="GO:0016779">
    <property type="term" value="F:nucleotidyltransferase activity"/>
    <property type="evidence" value="ECO:0007669"/>
    <property type="project" value="UniProtKB-KW"/>
</dbReference>
<keyword evidence="8" id="KW-0067">ATP-binding</keyword>
<keyword evidence="12" id="KW-1133">Transmembrane helix</keyword>
<keyword evidence="16" id="KW-1185">Reference proteome</keyword>
<dbReference type="Gene3D" id="1.10.1410.40">
    <property type="match status" value="1"/>
</dbReference>